<evidence type="ECO:0000256" key="3">
    <source>
        <dbReference type="ARBA" id="ARBA00022840"/>
    </source>
</evidence>
<dbReference type="EMBL" id="LAZR01000015">
    <property type="protein sequence ID" value="KKO06556.1"/>
    <property type="molecule type" value="Genomic_DNA"/>
</dbReference>
<protein>
    <recommendedName>
        <fullName evidence="4">Carboxyltransferase domain-containing protein</fullName>
    </recommendedName>
</protein>
<accession>A0A0F9VN55</accession>
<reference evidence="5" key="1">
    <citation type="journal article" date="2015" name="Nature">
        <title>Complex archaea that bridge the gap between prokaryotes and eukaryotes.</title>
        <authorList>
            <person name="Spang A."/>
            <person name="Saw J.H."/>
            <person name="Jorgensen S.L."/>
            <person name="Zaremba-Niedzwiedzka K."/>
            <person name="Martijn J."/>
            <person name="Lind A.E."/>
            <person name="van Eijk R."/>
            <person name="Schleper C."/>
            <person name="Guy L."/>
            <person name="Ettema T.J."/>
        </authorList>
    </citation>
    <scope>NUCLEOTIDE SEQUENCE</scope>
</reference>
<dbReference type="SUPFAM" id="SSF160467">
    <property type="entry name" value="PH0987 N-terminal domain-like"/>
    <property type="match status" value="1"/>
</dbReference>
<name>A0A0F9VN55_9ZZZZ</name>
<dbReference type="SMART" id="SM00796">
    <property type="entry name" value="AHS1"/>
    <property type="match status" value="1"/>
</dbReference>
<dbReference type="Gene3D" id="3.30.1360.40">
    <property type="match status" value="1"/>
</dbReference>
<dbReference type="PANTHER" id="PTHR34698:SF2">
    <property type="entry name" value="5-OXOPROLINASE SUBUNIT B"/>
    <property type="match status" value="1"/>
</dbReference>
<sequence>MKLRIETSSIDTLTIRLFDTIDEANMPWLRAAASKLREQFGDHLIDLVPSYTTLMLHYDMQEMTDSQACERVQRALAHLETAPPPQPGRLHEVPVWYHPSVGPDLLRLARQTGLTPEQVAIRHCSREYQVFTLGFAPGFAYMGLVEEALAIPRLATPRRSVPTGSVGIAERQTAIYPLVSPGGWNLLGRTPVALFDRTREGYSLLQPGDRVRFIRVEQPEFILLGGDDTPMEPLL</sequence>
<evidence type="ECO:0000259" key="4">
    <source>
        <dbReference type="SMART" id="SM00796"/>
    </source>
</evidence>
<evidence type="ECO:0000256" key="2">
    <source>
        <dbReference type="ARBA" id="ARBA00022801"/>
    </source>
</evidence>
<dbReference type="InterPro" id="IPR003833">
    <property type="entry name" value="CT_C_D"/>
</dbReference>
<dbReference type="PANTHER" id="PTHR34698">
    <property type="entry name" value="5-OXOPROLINASE SUBUNIT B"/>
    <property type="match status" value="1"/>
</dbReference>
<dbReference type="SUPFAM" id="SSF50891">
    <property type="entry name" value="Cyclophilin-like"/>
    <property type="match status" value="1"/>
</dbReference>
<comment type="caution">
    <text evidence="5">The sequence shown here is derived from an EMBL/GenBank/DDBJ whole genome shotgun (WGS) entry which is preliminary data.</text>
</comment>
<evidence type="ECO:0000313" key="5">
    <source>
        <dbReference type="EMBL" id="KKO06556.1"/>
    </source>
</evidence>
<dbReference type="Gene3D" id="2.40.100.10">
    <property type="entry name" value="Cyclophilin-like"/>
    <property type="match status" value="1"/>
</dbReference>
<evidence type="ECO:0000256" key="1">
    <source>
        <dbReference type="ARBA" id="ARBA00022741"/>
    </source>
</evidence>
<keyword evidence="2" id="KW-0378">Hydrolase</keyword>
<dbReference type="GO" id="GO:0016787">
    <property type="term" value="F:hydrolase activity"/>
    <property type="evidence" value="ECO:0007669"/>
    <property type="project" value="UniProtKB-KW"/>
</dbReference>
<dbReference type="Pfam" id="PF02682">
    <property type="entry name" value="CT_C_D"/>
    <property type="match status" value="1"/>
</dbReference>
<organism evidence="5">
    <name type="scientific">marine sediment metagenome</name>
    <dbReference type="NCBI Taxonomy" id="412755"/>
    <lineage>
        <taxon>unclassified sequences</taxon>
        <taxon>metagenomes</taxon>
        <taxon>ecological metagenomes</taxon>
    </lineage>
</organism>
<feature type="domain" description="Carboxyltransferase" evidence="4">
    <location>
        <begin position="3"/>
        <end position="205"/>
    </location>
</feature>
<dbReference type="AlphaFoldDB" id="A0A0F9VN55"/>
<dbReference type="NCBIfam" id="TIGR00370">
    <property type="entry name" value="5-oxoprolinase subunit PxpB"/>
    <property type="match status" value="1"/>
</dbReference>
<keyword evidence="3" id="KW-0067">ATP-binding</keyword>
<proteinExistence type="predicted"/>
<dbReference type="InterPro" id="IPR029000">
    <property type="entry name" value="Cyclophilin-like_dom_sf"/>
</dbReference>
<dbReference type="InterPro" id="IPR010016">
    <property type="entry name" value="PxpB"/>
</dbReference>
<keyword evidence="1" id="KW-0547">Nucleotide-binding</keyword>
<gene>
    <name evidence="5" type="ORF">LCGC14_0063640</name>
</gene>
<dbReference type="GO" id="GO:0005524">
    <property type="term" value="F:ATP binding"/>
    <property type="evidence" value="ECO:0007669"/>
    <property type="project" value="UniProtKB-KW"/>
</dbReference>